<gene>
    <name evidence="10" type="ORF">ACFFIZ_03635</name>
</gene>
<feature type="transmembrane region" description="Helical" evidence="9">
    <location>
        <begin position="443"/>
        <end position="466"/>
    </location>
</feature>
<evidence type="ECO:0000256" key="4">
    <source>
        <dbReference type="ARBA" id="ARBA00022475"/>
    </source>
</evidence>
<accession>A0ABV6CFC8</accession>
<keyword evidence="4" id="KW-1003">Cell membrane</keyword>
<keyword evidence="7 9" id="KW-0472">Membrane</keyword>
<evidence type="ECO:0000256" key="9">
    <source>
        <dbReference type="SAM" id="Phobius"/>
    </source>
</evidence>
<reference evidence="10 11" key="1">
    <citation type="submission" date="2024-09" db="EMBL/GenBank/DDBJ databases">
        <authorList>
            <person name="Sun Q."/>
            <person name="Mori K."/>
        </authorList>
    </citation>
    <scope>NUCLEOTIDE SEQUENCE [LARGE SCALE GENOMIC DNA]</scope>
    <source>
        <strain evidence="10 11">CCM 7904</strain>
    </source>
</reference>
<feature type="transmembrane region" description="Helical" evidence="9">
    <location>
        <begin position="538"/>
        <end position="563"/>
    </location>
</feature>
<dbReference type="NCBIfam" id="TIGR00842">
    <property type="entry name" value="bcct"/>
    <property type="match status" value="1"/>
</dbReference>
<feature type="compositionally biased region" description="Low complexity" evidence="8">
    <location>
        <begin position="1"/>
        <end position="10"/>
    </location>
</feature>
<dbReference type="EMBL" id="JBHLWQ010000042">
    <property type="protein sequence ID" value="MFC0199428.1"/>
    <property type="molecule type" value="Genomic_DNA"/>
</dbReference>
<feature type="transmembrane region" description="Helical" evidence="9">
    <location>
        <begin position="326"/>
        <end position="347"/>
    </location>
</feature>
<dbReference type="InterPro" id="IPR000060">
    <property type="entry name" value="BCCT_transptr"/>
</dbReference>
<keyword evidence="11" id="KW-1185">Reference proteome</keyword>
<feature type="compositionally biased region" description="Basic and acidic residues" evidence="8">
    <location>
        <begin position="17"/>
        <end position="28"/>
    </location>
</feature>
<keyword evidence="5 9" id="KW-0812">Transmembrane</keyword>
<dbReference type="Proteomes" id="UP001589795">
    <property type="component" value="Unassembled WGS sequence"/>
</dbReference>
<feature type="transmembrane region" description="Helical" evidence="9">
    <location>
        <begin position="413"/>
        <end position="431"/>
    </location>
</feature>
<evidence type="ECO:0000256" key="8">
    <source>
        <dbReference type="SAM" id="MobiDB-lite"/>
    </source>
</evidence>
<feature type="transmembrane region" description="Helical" evidence="9">
    <location>
        <begin position="133"/>
        <end position="156"/>
    </location>
</feature>
<keyword evidence="6 9" id="KW-1133">Transmembrane helix</keyword>
<protein>
    <submittedName>
        <fullName evidence="10">BCCT family transporter</fullName>
    </submittedName>
</protein>
<feature type="transmembrane region" description="Helical" evidence="9">
    <location>
        <begin position="242"/>
        <end position="260"/>
    </location>
</feature>
<dbReference type="Pfam" id="PF02028">
    <property type="entry name" value="BCCT"/>
    <property type="match status" value="1"/>
</dbReference>
<evidence type="ECO:0000256" key="2">
    <source>
        <dbReference type="ARBA" id="ARBA00005658"/>
    </source>
</evidence>
<feature type="compositionally biased region" description="Pro residues" evidence="8">
    <location>
        <begin position="51"/>
        <end position="63"/>
    </location>
</feature>
<feature type="transmembrane region" description="Helical" evidence="9">
    <location>
        <begin position="281"/>
        <end position="306"/>
    </location>
</feature>
<evidence type="ECO:0000313" key="10">
    <source>
        <dbReference type="EMBL" id="MFC0199428.1"/>
    </source>
</evidence>
<evidence type="ECO:0000256" key="6">
    <source>
        <dbReference type="ARBA" id="ARBA00022989"/>
    </source>
</evidence>
<feature type="transmembrane region" description="Helical" evidence="9">
    <location>
        <begin position="168"/>
        <end position="189"/>
    </location>
</feature>
<evidence type="ECO:0000256" key="3">
    <source>
        <dbReference type="ARBA" id="ARBA00022448"/>
    </source>
</evidence>
<comment type="caution">
    <text evidence="10">The sequence shown here is derived from an EMBL/GenBank/DDBJ whole genome shotgun (WGS) entry which is preliminary data.</text>
</comment>
<feature type="transmembrane region" description="Helical" evidence="9">
    <location>
        <begin position="359"/>
        <end position="383"/>
    </location>
</feature>
<feature type="transmembrane region" description="Helical" evidence="9">
    <location>
        <begin position="94"/>
        <end position="113"/>
    </location>
</feature>
<organism evidence="10 11">
    <name type="scientific">Paracoccus rhizosphaerae</name>
    <dbReference type="NCBI Taxonomy" id="1133347"/>
    <lineage>
        <taxon>Bacteria</taxon>
        <taxon>Pseudomonadati</taxon>
        <taxon>Pseudomonadota</taxon>
        <taxon>Alphaproteobacteria</taxon>
        <taxon>Rhodobacterales</taxon>
        <taxon>Paracoccaceae</taxon>
        <taxon>Paracoccus</taxon>
    </lineage>
</organism>
<feature type="region of interest" description="Disordered" evidence="8">
    <location>
        <begin position="1"/>
        <end position="67"/>
    </location>
</feature>
<comment type="similarity">
    <text evidence="2">Belongs to the BCCT transporter (TC 2.A.15) family.</text>
</comment>
<feature type="transmembrane region" description="Helical" evidence="9">
    <location>
        <begin position="569"/>
        <end position="588"/>
    </location>
</feature>
<dbReference type="PANTHER" id="PTHR30047">
    <property type="entry name" value="HIGH-AFFINITY CHOLINE TRANSPORT PROTEIN-RELATED"/>
    <property type="match status" value="1"/>
</dbReference>
<keyword evidence="3" id="KW-0813">Transport</keyword>
<evidence type="ECO:0000256" key="5">
    <source>
        <dbReference type="ARBA" id="ARBA00022692"/>
    </source>
</evidence>
<sequence length="594" mass="63098">MSKTPTNTPTGKGGRRTPQEEREEEALRGRFPGRTKKTAPQPEPEPKPVPEIDPAVEPLPEPEGPTQIIETDYTIGQDNIEGTAPFAFDIHNPVFGISAGAVALFTVITLLFPTQVEPIFSGLRDGLTSNLDWFFMLAGNVFVLLCLALIVSPLGSVRLGGPDATPDFGLTGWFAMLFAAGMGIGLMFYGVSEPLGHFEAALSGQVLEGGLRTDWAPLDGAGGDAEAARNLAMAATIFHWGLHPWAIYAVVALALGLFAYNKGLPLTLRSVFYPIFGERIWGWPGHVIDILAVLATIFGLATSLGLGAEQATGGLAYLFGISDGSLTKVVLIVLITCVAGASVVLGVEKGVKRLSELNMILAVLLLVFVIFVGPTLTILSGFFTNLGTYAADLIPLSNPFGRTDDNFRHGWTAFYWAWWISWSPFVGMFIARVSRGRTVRQFLIAVLIVPSLISVLWMTALGGTAIDITVGGFSGITEAPLELELFAMLGQLPLSAITSFVGITLVIVFFVTSSDSGSLVIDTIAAGGKINAPVPQRIFWVSAEGLIAIALLLGGGLVALQAMAVSTGFPFTIVLLGACYALVQGLMAERRELA</sequence>
<name>A0ABV6CFC8_9RHOB</name>
<dbReference type="PANTHER" id="PTHR30047:SF7">
    <property type="entry name" value="HIGH-AFFINITY CHOLINE TRANSPORT PROTEIN"/>
    <property type="match status" value="1"/>
</dbReference>
<proteinExistence type="inferred from homology"/>
<evidence type="ECO:0000256" key="1">
    <source>
        <dbReference type="ARBA" id="ARBA00004651"/>
    </source>
</evidence>
<evidence type="ECO:0000313" key="11">
    <source>
        <dbReference type="Proteomes" id="UP001589795"/>
    </source>
</evidence>
<dbReference type="RefSeq" id="WP_265506199.1">
    <property type="nucleotide sequence ID" value="NZ_JAOTBE010000009.1"/>
</dbReference>
<feature type="transmembrane region" description="Helical" evidence="9">
    <location>
        <begin position="486"/>
        <end position="511"/>
    </location>
</feature>
<evidence type="ECO:0000256" key="7">
    <source>
        <dbReference type="ARBA" id="ARBA00023136"/>
    </source>
</evidence>
<comment type="subcellular location">
    <subcellularLocation>
        <location evidence="1">Cell membrane</location>
        <topology evidence="1">Multi-pass membrane protein</topology>
    </subcellularLocation>
</comment>